<dbReference type="AlphaFoldDB" id="A0A7X3LVW7"/>
<proteinExistence type="predicted"/>
<gene>
    <name evidence="1" type="ORF">GR183_14365</name>
</gene>
<protein>
    <submittedName>
        <fullName evidence="1">OsmC family peroxiredoxin</fullName>
    </submittedName>
</protein>
<name>A0A7X3LVW7_9HYPH</name>
<dbReference type="Gene3D" id="3.30.300.20">
    <property type="match status" value="1"/>
</dbReference>
<dbReference type="InterPro" id="IPR003718">
    <property type="entry name" value="OsmC/Ohr_fam"/>
</dbReference>
<keyword evidence="2" id="KW-1185">Reference proteome</keyword>
<dbReference type="PANTHER" id="PTHR42830">
    <property type="entry name" value="OSMOTICALLY INDUCIBLE FAMILY PROTEIN"/>
    <property type="match status" value="1"/>
</dbReference>
<dbReference type="InterPro" id="IPR036102">
    <property type="entry name" value="OsmC/Ohrsf"/>
</dbReference>
<dbReference type="Pfam" id="PF02566">
    <property type="entry name" value="OsmC"/>
    <property type="match status" value="1"/>
</dbReference>
<sequence>MAGHLYSATVTWRRQGDFAENSYSRGHAWSFDGGIEVPASASPSVVPLPASVKAAVDPEEAFVAAISSCHMLWFLDFARRDGLIVEAYEDKAEGTMERVARGKLAVTKVTLRPQVTFAGAELPGADRLKELHHKAHEACFIANSVTSEIEVAEVAPRLARTPTGSP</sequence>
<evidence type="ECO:0000313" key="1">
    <source>
        <dbReference type="EMBL" id="MXN66095.1"/>
    </source>
</evidence>
<dbReference type="SUPFAM" id="SSF82784">
    <property type="entry name" value="OsmC-like"/>
    <property type="match status" value="1"/>
</dbReference>
<dbReference type="EMBL" id="WUMV01000007">
    <property type="protein sequence ID" value="MXN66095.1"/>
    <property type="molecule type" value="Genomic_DNA"/>
</dbReference>
<reference evidence="1 2" key="1">
    <citation type="submission" date="2019-12" db="EMBL/GenBank/DDBJ databases">
        <authorList>
            <person name="Li M."/>
        </authorList>
    </citation>
    <scope>NUCLEOTIDE SEQUENCE [LARGE SCALE GENOMIC DNA]</scope>
    <source>
        <strain evidence="1 2">GBMRC 2046</strain>
    </source>
</reference>
<organism evidence="1 2">
    <name type="scientific">Stappia sediminis</name>
    <dbReference type="NCBI Taxonomy" id="2692190"/>
    <lineage>
        <taxon>Bacteria</taxon>
        <taxon>Pseudomonadati</taxon>
        <taxon>Pseudomonadota</taxon>
        <taxon>Alphaproteobacteria</taxon>
        <taxon>Hyphomicrobiales</taxon>
        <taxon>Stappiaceae</taxon>
        <taxon>Stappia</taxon>
    </lineage>
</organism>
<comment type="caution">
    <text evidence="1">The sequence shown here is derived from an EMBL/GenBank/DDBJ whole genome shotgun (WGS) entry which is preliminary data.</text>
</comment>
<dbReference type="Proteomes" id="UP000433101">
    <property type="component" value="Unassembled WGS sequence"/>
</dbReference>
<dbReference type="PANTHER" id="PTHR42830:SF2">
    <property type="entry name" value="OSMC_OHR FAMILY PROTEIN"/>
    <property type="match status" value="1"/>
</dbReference>
<dbReference type="InterPro" id="IPR052707">
    <property type="entry name" value="OsmC_Ohr_Peroxiredoxin"/>
</dbReference>
<evidence type="ECO:0000313" key="2">
    <source>
        <dbReference type="Proteomes" id="UP000433101"/>
    </source>
</evidence>
<dbReference type="InterPro" id="IPR015946">
    <property type="entry name" value="KH_dom-like_a/b"/>
</dbReference>
<dbReference type="RefSeq" id="WP_160776353.1">
    <property type="nucleotide sequence ID" value="NZ_WUMV01000007.1"/>
</dbReference>
<accession>A0A7X3LVW7</accession>